<evidence type="ECO:0000313" key="2">
    <source>
        <dbReference type="EMBL" id="RDI64521.1"/>
    </source>
</evidence>
<keyword evidence="2" id="KW-0238">DNA-binding</keyword>
<dbReference type="Proteomes" id="UP000254869">
    <property type="component" value="Unassembled WGS sequence"/>
</dbReference>
<dbReference type="AlphaFoldDB" id="A0A370I2Y1"/>
<feature type="region of interest" description="Disordered" evidence="1">
    <location>
        <begin position="108"/>
        <end position="132"/>
    </location>
</feature>
<dbReference type="InterPro" id="IPR004401">
    <property type="entry name" value="YbaB/EbfC"/>
</dbReference>
<dbReference type="SUPFAM" id="SSF82607">
    <property type="entry name" value="YbaB-like"/>
    <property type="match status" value="1"/>
</dbReference>
<dbReference type="STRING" id="1210086.GCA_001613105_05521"/>
<dbReference type="RefSeq" id="WP_068003611.1">
    <property type="nucleotide sequence ID" value="NZ_QQBC01000008.1"/>
</dbReference>
<dbReference type="InterPro" id="IPR036894">
    <property type="entry name" value="YbaB-like_sf"/>
</dbReference>
<keyword evidence="3" id="KW-1185">Reference proteome</keyword>
<gene>
    <name evidence="2" type="ORF">DFR76_108354</name>
</gene>
<dbReference type="EMBL" id="QQBC01000008">
    <property type="protein sequence ID" value="RDI64521.1"/>
    <property type="molecule type" value="Genomic_DNA"/>
</dbReference>
<proteinExistence type="predicted"/>
<comment type="caution">
    <text evidence="2">The sequence shown here is derived from an EMBL/GenBank/DDBJ whole genome shotgun (WGS) entry which is preliminary data.</text>
</comment>
<dbReference type="Gene3D" id="3.30.1310.10">
    <property type="entry name" value="Nucleoid-associated protein YbaB-like domain"/>
    <property type="match status" value="1"/>
</dbReference>
<organism evidence="2 3">
    <name type="scientific">Nocardia pseudobrasiliensis</name>
    <dbReference type="NCBI Taxonomy" id="45979"/>
    <lineage>
        <taxon>Bacteria</taxon>
        <taxon>Bacillati</taxon>
        <taxon>Actinomycetota</taxon>
        <taxon>Actinomycetes</taxon>
        <taxon>Mycobacteriales</taxon>
        <taxon>Nocardiaceae</taxon>
        <taxon>Nocardia</taxon>
    </lineage>
</organism>
<dbReference type="GO" id="GO:0003677">
    <property type="term" value="F:DNA binding"/>
    <property type="evidence" value="ECO:0007669"/>
    <property type="project" value="UniProtKB-KW"/>
</dbReference>
<evidence type="ECO:0000256" key="1">
    <source>
        <dbReference type="SAM" id="MobiDB-lite"/>
    </source>
</evidence>
<name>A0A370I2Y1_9NOCA</name>
<protein>
    <submittedName>
        <fullName evidence="2">YbaB/EbfC DNA-binding family protein</fullName>
    </submittedName>
</protein>
<accession>A0A370I2Y1</accession>
<reference evidence="2 3" key="1">
    <citation type="submission" date="2018-07" db="EMBL/GenBank/DDBJ databases">
        <title>Genomic Encyclopedia of Type Strains, Phase IV (KMG-IV): sequencing the most valuable type-strain genomes for metagenomic binning, comparative biology and taxonomic classification.</title>
        <authorList>
            <person name="Goeker M."/>
        </authorList>
    </citation>
    <scope>NUCLEOTIDE SEQUENCE [LARGE SCALE GENOMIC DNA]</scope>
    <source>
        <strain evidence="2 3">DSM 44290</strain>
    </source>
</reference>
<dbReference type="Pfam" id="PF02575">
    <property type="entry name" value="YbaB_DNA_bd"/>
    <property type="match status" value="1"/>
</dbReference>
<sequence>MAGAFGPESHPDLMEDIQSTLATISRLQRERIQLVGKASVRRGRITAVVNADGVLVDLKFGRDIEDLEYADLARAVLEAVQEATADVGRKSRELMAPLEEQRSRLPKLSDLVPGMPDLRSQLPTPERAPVTKPAIQEIFGDEAGAKSEMTYDNVEVVDQRDAREPGVTDSGW</sequence>
<evidence type="ECO:0000313" key="3">
    <source>
        <dbReference type="Proteomes" id="UP000254869"/>
    </source>
</evidence>